<keyword evidence="1" id="KW-1133">Transmembrane helix</keyword>
<protein>
    <submittedName>
        <fullName evidence="2">Uncharacterized protein</fullName>
    </submittedName>
</protein>
<keyword evidence="1" id="KW-0812">Transmembrane</keyword>
<comment type="caution">
    <text evidence="2">The sequence shown here is derived from an EMBL/GenBank/DDBJ whole genome shotgun (WGS) entry which is preliminary data.</text>
</comment>
<feature type="transmembrane region" description="Helical" evidence="1">
    <location>
        <begin position="7"/>
        <end position="31"/>
    </location>
</feature>
<dbReference type="AlphaFoldDB" id="A0A9D1PM25"/>
<evidence type="ECO:0000313" key="2">
    <source>
        <dbReference type="EMBL" id="HIV74301.1"/>
    </source>
</evidence>
<feature type="transmembrane region" description="Helical" evidence="1">
    <location>
        <begin position="69"/>
        <end position="85"/>
    </location>
</feature>
<organism evidence="2 3">
    <name type="scientific">Candidatus Pseudogracilibacillus intestinigallinarum</name>
    <dbReference type="NCBI Taxonomy" id="2838742"/>
    <lineage>
        <taxon>Bacteria</taxon>
        <taxon>Bacillati</taxon>
        <taxon>Bacillota</taxon>
        <taxon>Bacilli</taxon>
        <taxon>Bacillales</taxon>
        <taxon>Bacillaceae</taxon>
        <taxon>Pseudogracilibacillus</taxon>
    </lineage>
</organism>
<name>A0A9D1PM25_9BACI</name>
<feature type="transmembrane region" description="Helical" evidence="1">
    <location>
        <begin position="37"/>
        <end position="57"/>
    </location>
</feature>
<evidence type="ECO:0000313" key="3">
    <source>
        <dbReference type="Proteomes" id="UP000823937"/>
    </source>
</evidence>
<sequence>MLKIGIILLGISNLLSATIPTGVFMLMIIAIKHQGVSFETIALLLIIFILEIVKWIAYYKIIKHNNITWYAYYILYIIPIILVSINNPLYFTLVIGYALGFLALFFNKKSAVTAS</sequence>
<accession>A0A9D1PM25</accession>
<proteinExistence type="predicted"/>
<evidence type="ECO:0000256" key="1">
    <source>
        <dbReference type="SAM" id="Phobius"/>
    </source>
</evidence>
<feature type="transmembrane region" description="Helical" evidence="1">
    <location>
        <begin position="91"/>
        <end position="107"/>
    </location>
</feature>
<dbReference type="Proteomes" id="UP000823937">
    <property type="component" value="Unassembled WGS sequence"/>
</dbReference>
<gene>
    <name evidence="2" type="ORF">H9895_04380</name>
</gene>
<reference evidence="2" key="1">
    <citation type="journal article" date="2021" name="PeerJ">
        <title>Extensive microbial diversity within the chicken gut microbiome revealed by metagenomics and culture.</title>
        <authorList>
            <person name="Gilroy R."/>
            <person name="Ravi A."/>
            <person name="Getino M."/>
            <person name="Pursley I."/>
            <person name="Horton D.L."/>
            <person name="Alikhan N.F."/>
            <person name="Baker D."/>
            <person name="Gharbi K."/>
            <person name="Hall N."/>
            <person name="Watson M."/>
            <person name="Adriaenssens E.M."/>
            <person name="Foster-Nyarko E."/>
            <person name="Jarju S."/>
            <person name="Secka A."/>
            <person name="Antonio M."/>
            <person name="Oren A."/>
            <person name="Chaudhuri R.R."/>
            <person name="La Ragione R."/>
            <person name="Hildebrand F."/>
            <person name="Pallen M.J."/>
        </authorList>
    </citation>
    <scope>NUCLEOTIDE SEQUENCE</scope>
    <source>
        <strain evidence="2">CHK169-2315</strain>
    </source>
</reference>
<reference evidence="2" key="2">
    <citation type="submission" date="2021-04" db="EMBL/GenBank/DDBJ databases">
        <authorList>
            <person name="Gilroy R."/>
        </authorList>
    </citation>
    <scope>NUCLEOTIDE SEQUENCE</scope>
    <source>
        <strain evidence="2">CHK169-2315</strain>
    </source>
</reference>
<keyword evidence="1" id="KW-0472">Membrane</keyword>
<dbReference type="EMBL" id="DXHX01000062">
    <property type="protein sequence ID" value="HIV74301.1"/>
    <property type="molecule type" value="Genomic_DNA"/>
</dbReference>